<dbReference type="OrthoDB" id="10044919at2759"/>
<dbReference type="OMA" id="WGYINIF"/>
<sequence length="354" mass="39429">MTSDCNVTLDQQPAPSDDFTNQVYFSYAQRQVIAAVLALVSTVGLFGNSLVIIAVVLSKRLHRTTNLFVLNLGLTDLLTCAFLPVQSVAVLSECVSPLLGTVCAFVGFLSVTCLSCSINNLLCIALNRFFLIIKDRSTYRRIYRLRNAVLMMLATWLIPIATVAIPALTGYITLGFDPKDSSCSWVASKSSPNYSYVIFGTCIPLQFTLIIWSYTRVFSFIRRHTKSVAHLEKAAKPRPTTLHVSEVSSRDETKEEPLPRRCQPFKLQYEVTKNLFLVLVLFMICVTPFGVSLALAALDISGTGRALPFTATLLTINSCLNPIIYALKHPHFQIVFRCILRGQFSKIPDRIKFP</sequence>
<feature type="transmembrane region" description="Helical" evidence="10">
    <location>
        <begin position="194"/>
        <end position="214"/>
    </location>
</feature>
<proteinExistence type="inferred from homology"/>
<evidence type="ECO:0000256" key="9">
    <source>
        <dbReference type="RuleBase" id="RU000688"/>
    </source>
</evidence>
<feature type="domain" description="G-protein coupled receptors family 1 profile" evidence="11">
    <location>
        <begin position="47"/>
        <end position="325"/>
    </location>
</feature>
<comment type="subcellular location">
    <subcellularLocation>
        <location evidence="1">Cell membrane</location>
        <topology evidence="1">Multi-pass membrane protein</topology>
    </subcellularLocation>
</comment>
<evidence type="ECO:0000256" key="2">
    <source>
        <dbReference type="ARBA" id="ARBA00022475"/>
    </source>
</evidence>
<feature type="transmembrane region" description="Helical" evidence="10">
    <location>
        <begin position="275"/>
        <end position="300"/>
    </location>
</feature>
<dbReference type="PROSITE" id="PS00237">
    <property type="entry name" value="G_PROTEIN_RECEP_F1_1"/>
    <property type="match status" value="1"/>
</dbReference>
<dbReference type="InterPro" id="IPR017452">
    <property type="entry name" value="GPCR_Rhodpsn_7TM"/>
</dbReference>
<evidence type="ECO:0000256" key="1">
    <source>
        <dbReference type="ARBA" id="ARBA00004651"/>
    </source>
</evidence>
<keyword evidence="2" id="KW-1003">Cell membrane</keyword>
<feature type="transmembrane region" description="Helical" evidence="10">
    <location>
        <begin position="69"/>
        <end position="92"/>
    </location>
</feature>
<evidence type="ECO:0000256" key="3">
    <source>
        <dbReference type="ARBA" id="ARBA00022692"/>
    </source>
</evidence>
<keyword evidence="13" id="KW-1185">Reference proteome</keyword>
<evidence type="ECO:0000259" key="11">
    <source>
        <dbReference type="PROSITE" id="PS50262"/>
    </source>
</evidence>
<evidence type="ECO:0000256" key="10">
    <source>
        <dbReference type="SAM" id="Phobius"/>
    </source>
</evidence>
<keyword evidence="8 9" id="KW-0807">Transducer</keyword>
<keyword evidence="3 9" id="KW-0812">Transmembrane</keyword>
<dbReference type="SUPFAM" id="SSF81321">
    <property type="entry name" value="Family A G protein-coupled receptor-like"/>
    <property type="match status" value="1"/>
</dbReference>
<feature type="transmembrane region" description="Helical" evidence="10">
    <location>
        <begin position="148"/>
        <end position="174"/>
    </location>
</feature>
<evidence type="ECO:0000256" key="4">
    <source>
        <dbReference type="ARBA" id="ARBA00022989"/>
    </source>
</evidence>
<feature type="transmembrane region" description="Helical" evidence="10">
    <location>
        <begin position="32"/>
        <end position="57"/>
    </location>
</feature>
<keyword evidence="7 9" id="KW-0675">Receptor</keyword>
<dbReference type="PANTHER" id="PTHR24228">
    <property type="entry name" value="B2 BRADYKININ RECEPTOR/ANGIOTENSIN II RECEPTOR"/>
    <property type="match status" value="1"/>
</dbReference>
<evidence type="ECO:0000256" key="5">
    <source>
        <dbReference type="ARBA" id="ARBA00023040"/>
    </source>
</evidence>
<dbReference type="Pfam" id="PF00001">
    <property type="entry name" value="7tm_1"/>
    <property type="match status" value="1"/>
</dbReference>
<dbReference type="Gene3D" id="1.20.1070.10">
    <property type="entry name" value="Rhodopsin 7-helix transmembrane proteins"/>
    <property type="match status" value="1"/>
</dbReference>
<dbReference type="PROSITE" id="PS50262">
    <property type="entry name" value="G_PROTEIN_RECEP_F1_2"/>
    <property type="match status" value="1"/>
</dbReference>
<comment type="similarity">
    <text evidence="9">Belongs to the G-protein coupled receptor 1 family.</text>
</comment>
<keyword evidence="6 10" id="KW-0472">Membrane</keyword>
<dbReference type="Proteomes" id="UP000887568">
    <property type="component" value="Unplaced"/>
</dbReference>
<keyword evidence="5 9" id="KW-0297">G-protein coupled receptor</keyword>
<dbReference type="PRINTS" id="PR00237">
    <property type="entry name" value="GPCRRHODOPSN"/>
</dbReference>
<organism evidence="12 13">
    <name type="scientific">Patiria miniata</name>
    <name type="common">Bat star</name>
    <name type="synonym">Asterina miniata</name>
    <dbReference type="NCBI Taxonomy" id="46514"/>
    <lineage>
        <taxon>Eukaryota</taxon>
        <taxon>Metazoa</taxon>
        <taxon>Echinodermata</taxon>
        <taxon>Eleutherozoa</taxon>
        <taxon>Asterozoa</taxon>
        <taxon>Asteroidea</taxon>
        <taxon>Valvatacea</taxon>
        <taxon>Valvatida</taxon>
        <taxon>Asterinidae</taxon>
        <taxon>Patiria</taxon>
    </lineage>
</organism>
<dbReference type="AlphaFoldDB" id="A0A913YZQ7"/>
<reference evidence="12" key="1">
    <citation type="submission" date="2022-11" db="UniProtKB">
        <authorList>
            <consortium name="EnsemblMetazoa"/>
        </authorList>
    </citation>
    <scope>IDENTIFICATION</scope>
</reference>
<evidence type="ECO:0000256" key="7">
    <source>
        <dbReference type="ARBA" id="ARBA00023170"/>
    </source>
</evidence>
<evidence type="ECO:0000256" key="8">
    <source>
        <dbReference type="ARBA" id="ARBA00023224"/>
    </source>
</evidence>
<evidence type="ECO:0000256" key="6">
    <source>
        <dbReference type="ARBA" id="ARBA00023136"/>
    </source>
</evidence>
<dbReference type="RefSeq" id="XP_038045058.1">
    <property type="nucleotide sequence ID" value="XM_038189130.1"/>
</dbReference>
<keyword evidence="4 10" id="KW-1133">Transmembrane helix</keyword>
<dbReference type="InterPro" id="IPR000276">
    <property type="entry name" value="GPCR_Rhodpsn"/>
</dbReference>
<name>A0A913YZQ7_PATMI</name>
<feature type="transmembrane region" description="Helical" evidence="10">
    <location>
        <begin position="98"/>
        <end position="127"/>
    </location>
</feature>
<evidence type="ECO:0000313" key="13">
    <source>
        <dbReference type="Proteomes" id="UP000887568"/>
    </source>
</evidence>
<dbReference type="CDD" id="cd00637">
    <property type="entry name" value="7tm_classA_rhodopsin-like"/>
    <property type="match status" value="1"/>
</dbReference>
<dbReference type="PANTHER" id="PTHR24228:SF72">
    <property type="entry name" value="G-PROTEIN COUPLED RECEPTORS FAMILY 1 PROFILE DOMAIN-CONTAINING PROTEIN"/>
    <property type="match status" value="1"/>
</dbReference>
<accession>A0A913YZQ7</accession>
<dbReference type="EnsemblMetazoa" id="XM_038189130.1">
    <property type="protein sequence ID" value="XP_038045058.1"/>
    <property type="gene ID" value="LOC119719631"/>
</dbReference>
<dbReference type="GeneID" id="119719631"/>
<dbReference type="GO" id="GO:0005886">
    <property type="term" value="C:plasma membrane"/>
    <property type="evidence" value="ECO:0007669"/>
    <property type="project" value="UniProtKB-SubCell"/>
</dbReference>
<evidence type="ECO:0000313" key="12">
    <source>
        <dbReference type="EnsemblMetazoa" id="XP_038045058.1"/>
    </source>
</evidence>
<feature type="transmembrane region" description="Helical" evidence="10">
    <location>
        <begin position="306"/>
        <end position="327"/>
    </location>
</feature>
<dbReference type="GO" id="GO:0004930">
    <property type="term" value="F:G protein-coupled receptor activity"/>
    <property type="evidence" value="ECO:0007669"/>
    <property type="project" value="UniProtKB-KW"/>
</dbReference>
<protein>
    <recommendedName>
        <fullName evidence="11">G-protein coupled receptors family 1 profile domain-containing protein</fullName>
    </recommendedName>
</protein>